<comment type="catalytic activity">
    <reaction evidence="18">
        <text>ATP + H2O = ADP + phosphate + H(+)</text>
        <dbReference type="Rhea" id="RHEA:13065"/>
        <dbReference type="ChEBI" id="CHEBI:15377"/>
        <dbReference type="ChEBI" id="CHEBI:15378"/>
        <dbReference type="ChEBI" id="CHEBI:30616"/>
        <dbReference type="ChEBI" id="CHEBI:43474"/>
        <dbReference type="ChEBI" id="CHEBI:456216"/>
    </reaction>
    <physiologicalReaction direction="left-to-right" evidence="18">
        <dbReference type="Rhea" id="RHEA:13066"/>
    </physiologicalReaction>
</comment>
<dbReference type="GO" id="GO:0000724">
    <property type="term" value="P:double-strand break repair via homologous recombination"/>
    <property type="evidence" value="ECO:0007669"/>
    <property type="project" value="TreeGrafter"/>
</dbReference>
<feature type="region of interest" description="Disordered" evidence="22">
    <location>
        <begin position="846"/>
        <end position="914"/>
    </location>
</feature>
<evidence type="ECO:0000256" key="21">
    <source>
        <dbReference type="SAM" id="Coils"/>
    </source>
</evidence>
<comment type="catalytic activity">
    <reaction evidence="17 20">
        <text>Couples ATP hydrolysis with the unwinding of duplex DNA by translocating in the 3'-5' direction.</text>
        <dbReference type="EC" id="5.6.2.4"/>
    </reaction>
</comment>
<comment type="catalytic activity">
    <reaction evidence="19">
        <text>dATP + H2O = dADP + phosphate + H(+)</text>
        <dbReference type="Rhea" id="RHEA:51908"/>
        <dbReference type="ChEBI" id="CHEBI:15377"/>
        <dbReference type="ChEBI" id="CHEBI:15378"/>
        <dbReference type="ChEBI" id="CHEBI:43474"/>
        <dbReference type="ChEBI" id="CHEBI:57667"/>
        <dbReference type="ChEBI" id="CHEBI:61404"/>
    </reaction>
    <physiologicalReaction direction="left-to-right" evidence="19">
        <dbReference type="Rhea" id="RHEA:51909"/>
    </physiologicalReaction>
</comment>
<evidence type="ECO:0000256" key="9">
    <source>
        <dbReference type="ARBA" id="ARBA00022801"/>
    </source>
</evidence>
<evidence type="ECO:0000256" key="15">
    <source>
        <dbReference type="ARBA" id="ARBA00023235"/>
    </source>
</evidence>
<name>A0A1S3JPX4_LINAN</name>
<comment type="cofactor">
    <cofactor evidence="1">
        <name>Mn(2+)</name>
        <dbReference type="ChEBI" id="CHEBI:29035"/>
    </cofactor>
</comment>
<dbReference type="GeneID" id="106174853"/>
<dbReference type="KEGG" id="lak:106174853"/>
<dbReference type="GO" id="GO:0006260">
    <property type="term" value="P:DNA replication"/>
    <property type="evidence" value="ECO:0007669"/>
    <property type="project" value="InterPro"/>
</dbReference>
<dbReference type="GO" id="GO:0003677">
    <property type="term" value="F:DNA binding"/>
    <property type="evidence" value="ECO:0007669"/>
    <property type="project" value="UniProtKB-KW"/>
</dbReference>
<dbReference type="InterPro" id="IPR027417">
    <property type="entry name" value="P-loop_NTPase"/>
</dbReference>
<evidence type="ECO:0000259" key="23">
    <source>
        <dbReference type="PROSITE" id="PS51192"/>
    </source>
</evidence>
<dbReference type="RefSeq" id="XP_013412029.1">
    <property type="nucleotide sequence ID" value="XM_013556575.1"/>
</dbReference>
<dbReference type="GO" id="GO:0016787">
    <property type="term" value="F:hydrolase activity"/>
    <property type="evidence" value="ECO:0007669"/>
    <property type="project" value="UniProtKB-KW"/>
</dbReference>
<dbReference type="GO" id="GO:0005737">
    <property type="term" value="C:cytoplasm"/>
    <property type="evidence" value="ECO:0007669"/>
    <property type="project" value="TreeGrafter"/>
</dbReference>
<dbReference type="PROSITE" id="PS51194">
    <property type="entry name" value="HELICASE_CTER"/>
    <property type="match status" value="1"/>
</dbReference>
<dbReference type="FunFam" id="1.10.10.10:FF:000306">
    <property type="entry name" value="ATP-dependent DNA helicase"/>
    <property type="match status" value="1"/>
</dbReference>
<evidence type="ECO:0000313" key="29">
    <source>
        <dbReference type="RefSeq" id="XP_013412028.1"/>
    </source>
</evidence>
<dbReference type="PANTHER" id="PTHR13710">
    <property type="entry name" value="DNA HELICASE RECQ FAMILY MEMBER"/>
    <property type="match status" value="1"/>
</dbReference>
<evidence type="ECO:0000256" key="1">
    <source>
        <dbReference type="ARBA" id="ARBA00001936"/>
    </source>
</evidence>
<feature type="compositionally biased region" description="Basic residues" evidence="22">
    <location>
        <begin position="666"/>
        <end position="680"/>
    </location>
</feature>
<feature type="compositionally biased region" description="Basic and acidic residues" evidence="22">
    <location>
        <begin position="882"/>
        <end position="891"/>
    </location>
</feature>
<evidence type="ECO:0000256" key="16">
    <source>
        <dbReference type="ARBA" id="ARBA00023242"/>
    </source>
</evidence>
<dbReference type="InterPro" id="IPR014001">
    <property type="entry name" value="Helicase_ATP-bd"/>
</dbReference>
<evidence type="ECO:0000256" key="11">
    <source>
        <dbReference type="ARBA" id="ARBA00022833"/>
    </source>
</evidence>
<evidence type="ECO:0000313" key="28">
    <source>
        <dbReference type="RefSeq" id="XP_013412027.1"/>
    </source>
</evidence>
<reference evidence="26 27" key="1">
    <citation type="submission" date="2025-04" db="UniProtKB">
        <authorList>
            <consortium name="RefSeq"/>
        </authorList>
    </citation>
    <scope>IDENTIFICATION</scope>
    <source>
        <tissue evidence="26 27">Gonads</tissue>
    </source>
</reference>
<proteinExistence type="inferred from homology"/>
<dbReference type="OrthoDB" id="10261556at2759"/>
<keyword evidence="12 20" id="KW-0067">ATP-binding</keyword>
<dbReference type="EC" id="5.6.2.4" evidence="20"/>
<keyword evidence="10 20" id="KW-0347">Helicase</keyword>
<dbReference type="SUPFAM" id="SSF52540">
    <property type="entry name" value="P-loop containing nucleoside triphosphate hydrolases"/>
    <property type="match status" value="1"/>
</dbReference>
<dbReference type="GO" id="GO:0005634">
    <property type="term" value="C:nucleus"/>
    <property type="evidence" value="ECO:0007669"/>
    <property type="project" value="UniProtKB-SubCell"/>
</dbReference>
<dbReference type="Gene3D" id="3.40.50.300">
    <property type="entry name" value="P-loop containing nucleotide triphosphate hydrolases"/>
    <property type="match status" value="2"/>
</dbReference>
<dbReference type="NCBIfam" id="TIGR00614">
    <property type="entry name" value="recQ_fam"/>
    <property type="match status" value="1"/>
</dbReference>
<evidence type="ECO:0000313" key="30">
    <source>
        <dbReference type="RefSeq" id="XP_013412029.1"/>
    </source>
</evidence>
<dbReference type="RefSeq" id="XP_013412028.1">
    <property type="nucleotide sequence ID" value="XM_013556574.1"/>
</dbReference>
<feature type="compositionally biased region" description="Low complexity" evidence="22">
    <location>
        <begin position="755"/>
        <end position="769"/>
    </location>
</feature>
<dbReference type="Proteomes" id="UP000085678">
    <property type="component" value="Unplaced"/>
</dbReference>
<evidence type="ECO:0000256" key="20">
    <source>
        <dbReference type="RuleBase" id="RU364117"/>
    </source>
</evidence>
<dbReference type="InterPro" id="IPR036388">
    <property type="entry name" value="WH-like_DNA-bd_sf"/>
</dbReference>
<dbReference type="Gene3D" id="1.10.10.10">
    <property type="entry name" value="Winged helix-like DNA-binding domain superfamily/Winged helix DNA-binding domain"/>
    <property type="match status" value="1"/>
</dbReference>
<feature type="compositionally biased region" description="Basic residues" evidence="22">
    <location>
        <begin position="700"/>
        <end position="709"/>
    </location>
</feature>
<dbReference type="PANTHER" id="PTHR13710:SF105">
    <property type="entry name" value="ATP-DEPENDENT DNA HELICASE Q1"/>
    <property type="match status" value="1"/>
</dbReference>
<dbReference type="InterPro" id="IPR001650">
    <property type="entry name" value="Helicase_C-like"/>
</dbReference>
<dbReference type="Pfam" id="PF00271">
    <property type="entry name" value="Helicase_C"/>
    <property type="match status" value="1"/>
</dbReference>
<keyword evidence="25" id="KW-1185">Reference proteome</keyword>
<evidence type="ECO:0000256" key="18">
    <source>
        <dbReference type="ARBA" id="ARBA00048778"/>
    </source>
</evidence>
<dbReference type="RefSeq" id="XP_013412027.1">
    <property type="nucleotide sequence ID" value="XM_013556573.1"/>
</dbReference>
<dbReference type="InterPro" id="IPR011545">
    <property type="entry name" value="DEAD/DEAH_box_helicase_dom"/>
</dbReference>
<evidence type="ECO:0000256" key="12">
    <source>
        <dbReference type="ARBA" id="ARBA00022840"/>
    </source>
</evidence>
<dbReference type="AlphaFoldDB" id="A0A1S3JPX4"/>
<feature type="compositionally biased region" description="Polar residues" evidence="22">
    <location>
        <begin position="785"/>
        <end position="797"/>
    </location>
</feature>
<dbReference type="InterPro" id="IPR032284">
    <property type="entry name" value="RecQ_Zn-bd"/>
</dbReference>
<dbReference type="GO" id="GO:0046872">
    <property type="term" value="F:metal ion binding"/>
    <property type="evidence" value="ECO:0007669"/>
    <property type="project" value="UniProtKB-KW"/>
</dbReference>
<feature type="region of interest" description="Disordered" evidence="22">
    <location>
        <begin position="654"/>
        <end position="830"/>
    </location>
</feature>
<evidence type="ECO:0000313" key="27">
    <source>
        <dbReference type="RefSeq" id="XP_013412025.1"/>
    </source>
</evidence>
<comment type="similarity">
    <text evidence="5 20">Belongs to the helicase family. RecQ subfamily.</text>
</comment>
<keyword evidence="13" id="KW-0007">Acetylation</keyword>
<dbReference type="CDD" id="cd18794">
    <property type="entry name" value="SF2_C_RecQ"/>
    <property type="match status" value="1"/>
</dbReference>
<evidence type="ECO:0000256" key="13">
    <source>
        <dbReference type="ARBA" id="ARBA00022990"/>
    </source>
</evidence>
<keyword evidence="6" id="KW-0597">Phosphoprotein</keyword>
<evidence type="ECO:0000256" key="17">
    <source>
        <dbReference type="ARBA" id="ARBA00034617"/>
    </source>
</evidence>
<feature type="region of interest" description="Disordered" evidence="22">
    <location>
        <begin position="45"/>
        <end position="74"/>
    </location>
</feature>
<dbReference type="GO" id="GO:0043138">
    <property type="term" value="F:3'-5' DNA helicase activity"/>
    <property type="evidence" value="ECO:0007669"/>
    <property type="project" value="UniProtKB-EC"/>
</dbReference>
<accession>A0A1S3JPX4</accession>
<dbReference type="PROSITE" id="PS00690">
    <property type="entry name" value="DEAH_ATP_HELICASE"/>
    <property type="match status" value="1"/>
</dbReference>
<keyword evidence="11" id="KW-0862">Zinc</keyword>
<feature type="domain" description="Helicase ATP-binding" evidence="23">
    <location>
        <begin position="102"/>
        <end position="277"/>
    </location>
</feature>
<keyword evidence="15" id="KW-0413">Isomerase</keyword>
<feature type="compositionally biased region" description="Basic and acidic residues" evidence="22">
    <location>
        <begin position="846"/>
        <end position="855"/>
    </location>
</feature>
<dbReference type="GO" id="GO:0009378">
    <property type="term" value="F:four-way junction helicase activity"/>
    <property type="evidence" value="ECO:0007669"/>
    <property type="project" value="TreeGrafter"/>
</dbReference>
<dbReference type="SMART" id="SM00487">
    <property type="entry name" value="DEXDc"/>
    <property type="match status" value="1"/>
</dbReference>
<comment type="cofactor">
    <cofactor evidence="3">
        <name>Zn(2+)</name>
        <dbReference type="ChEBI" id="CHEBI:29105"/>
    </cofactor>
</comment>
<evidence type="ECO:0000256" key="7">
    <source>
        <dbReference type="ARBA" id="ARBA00022723"/>
    </source>
</evidence>
<dbReference type="RefSeq" id="XP_013412024.1">
    <property type="nucleotide sequence ID" value="XM_013556570.1"/>
</dbReference>
<protein>
    <recommendedName>
        <fullName evidence="20">ATP-dependent DNA helicase</fullName>
        <ecNumber evidence="20">5.6.2.4</ecNumber>
    </recommendedName>
</protein>
<dbReference type="RefSeq" id="XP_013412025.1">
    <property type="nucleotide sequence ID" value="XM_013556571.1"/>
</dbReference>
<feature type="compositionally biased region" description="Low complexity" evidence="22">
    <location>
        <begin position="819"/>
        <end position="830"/>
    </location>
</feature>
<evidence type="ECO:0000256" key="2">
    <source>
        <dbReference type="ARBA" id="ARBA00001946"/>
    </source>
</evidence>
<evidence type="ECO:0000256" key="3">
    <source>
        <dbReference type="ARBA" id="ARBA00001947"/>
    </source>
</evidence>
<evidence type="ECO:0000313" key="26">
    <source>
        <dbReference type="RefSeq" id="XP_013412024.1"/>
    </source>
</evidence>
<dbReference type="CDD" id="cd18015">
    <property type="entry name" value="DEXHc_RecQ1"/>
    <property type="match status" value="1"/>
</dbReference>
<dbReference type="GO" id="GO:0005694">
    <property type="term" value="C:chromosome"/>
    <property type="evidence" value="ECO:0007669"/>
    <property type="project" value="TreeGrafter"/>
</dbReference>
<feature type="domain" description="Helicase C-terminal" evidence="24">
    <location>
        <begin position="298"/>
        <end position="450"/>
    </location>
</feature>
<evidence type="ECO:0000256" key="5">
    <source>
        <dbReference type="ARBA" id="ARBA00005446"/>
    </source>
</evidence>
<dbReference type="Pfam" id="PF00270">
    <property type="entry name" value="DEAD"/>
    <property type="match status" value="1"/>
</dbReference>
<evidence type="ECO:0000256" key="14">
    <source>
        <dbReference type="ARBA" id="ARBA00023125"/>
    </source>
</evidence>
<evidence type="ECO:0000259" key="24">
    <source>
        <dbReference type="PROSITE" id="PS51194"/>
    </source>
</evidence>
<gene>
    <name evidence="26 27 28 29 30" type="primary">LOC106174853</name>
</gene>
<dbReference type="SMART" id="SM00490">
    <property type="entry name" value="HELICc"/>
    <property type="match status" value="1"/>
</dbReference>
<dbReference type="STRING" id="7574.A0A1S3JPX4"/>
<comment type="subcellular location">
    <subcellularLocation>
        <location evidence="4 20">Nucleus</location>
    </subcellularLocation>
</comment>
<feature type="compositionally biased region" description="Polar residues" evidence="22">
    <location>
        <begin position="856"/>
        <end position="878"/>
    </location>
</feature>
<dbReference type="InterPro" id="IPR018982">
    <property type="entry name" value="RQC_domain"/>
</dbReference>
<dbReference type="FunFam" id="3.40.50.300:FF:000752">
    <property type="entry name" value="ATP-dependent DNA helicase"/>
    <property type="match status" value="1"/>
</dbReference>
<feature type="coiled-coil region" evidence="21">
    <location>
        <begin position="2"/>
        <end position="43"/>
    </location>
</feature>
<evidence type="ECO:0000256" key="6">
    <source>
        <dbReference type="ARBA" id="ARBA00022553"/>
    </source>
</evidence>
<dbReference type="FunFam" id="3.40.50.300:FF:000596">
    <property type="entry name" value="ATP-dependent DNA helicase"/>
    <property type="match status" value="1"/>
</dbReference>
<keyword evidence="7" id="KW-0479">Metal-binding</keyword>
<dbReference type="InterPro" id="IPR004589">
    <property type="entry name" value="DNA_helicase_ATP-dep_RecQ"/>
</dbReference>
<keyword evidence="9 20" id="KW-0378">Hydrolase</keyword>
<evidence type="ECO:0000256" key="10">
    <source>
        <dbReference type="ARBA" id="ARBA00022806"/>
    </source>
</evidence>
<evidence type="ECO:0000256" key="22">
    <source>
        <dbReference type="SAM" id="MobiDB-lite"/>
    </source>
</evidence>
<dbReference type="GO" id="GO:0005524">
    <property type="term" value="F:ATP binding"/>
    <property type="evidence" value="ECO:0007669"/>
    <property type="project" value="UniProtKB-KW"/>
</dbReference>
<keyword evidence="21" id="KW-0175">Coiled coil</keyword>
<evidence type="ECO:0000256" key="8">
    <source>
        <dbReference type="ARBA" id="ARBA00022741"/>
    </source>
</evidence>
<evidence type="ECO:0000256" key="19">
    <source>
        <dbReference type="ARBA" id="ARBA00051437"/>
    </source>
</evidence>
<dbReference type="PROSITE" id="PS51192">
    <property type="entry name" value="HELICASE_ATP_BIND_1"/>
    <property type="match status" value="1"/>
</dbReference>
<sequence>MCEDLKKELTEVKEELQSIEGQIEELLERQQFLLDRKDNLTKLIQNTSAKPVSSASTSSSDGGDDSEKKWNKSDFPWSQKLDERRNVIFQIPNYRPHQLETMNATLSGKDCILIMPTGGGKSLCFQLPALVSKGITLVISPLISLMEDQLMTLHIVGIKATLLNAASSKEDVKEVHDAMATKTPKLKLLYVTPEKIAKSKRFMNRLEKMYEMGNFARIVIDEVHCCSQWGHDFRPDYKILGILKRQFPGVPILGLTATATTKVIQDVTKLLNIPQCLVLKASFNRPNLYYEVRVKSSNLKDNLDEISKVILTRFQGEAGIVYCFSQKDTEEITRGLQDRGIPAGCYHANISAARRTTVHRDWMQNKIQVIVATIAFGMGIDKPDVRFVIHHSISKSMENFYQESGRAGRDDNRAYCILFFRFGDIFRQSTMVFVERTGLDNLYGMLGYCLDTGRCRRSIIAQHFGEAWDSLQCNGMCDHCDASRTVHVELVDITSYCKDIFTILTEAGRTNQKVTGLKLVEAWLGKGVASLRVKTIQVPGLSREDCERVITYMIVEGYLKEVFHYTAYTTYSYLEPGPKANMVIKFDKKVSLNFERKARKEKTKPVAINSEKSAFVSNPVPSQSFNKPAIKSSSKKDKIKPVIINSEKSAFAAHPIISEDGSQPSAKKKQDKPSVKKRKPVVLSDSDDELDLDDDVYLPHSKKQKVTTKKFRDMDSVSSSLSKNSTVDGTISGSMEPPVVVLDDDSEDCSDWTSPAGPAAAAIANSTPLPDKESLRTKKKRKTPSVLTSEGAGNNSSADRKMKNLSSSGNNCDVSHTESCNSSGAQNSSSEFVELHSMYTSQLSAIDHHVGEKSSPDTSYSFASGGQPSFENSPQGNVSVVKRGDKKEKSSKLKLHKQSKLSKPDFQDNASCDGDEMETLEKVYSEQLEKIEKGEK</sequence>
<feature type="compositionally biased region" description="Low complexity" evidence="22">
    <location>
        <begin position="716"/>
        <end position="725"/>
    </location>
</feature>
<keyword evidence="16 20" id="KW-0539">Nucleus</keyword>
<organism evidence="25 30">
    <name type="scientific">Lingula anatina</name>
    <name type="common">Brachiopod</name>
    <name type="synonym">Lingula unguis</name>
    <dbReference type="NCBI Taxonomy" id="7574"/>
    <lineage>
        <taxon>Eukaryota</taxon>
        <taxon>Metazoa</taxon>
        <taxon>Spiralia</taxon>
        <taxon>Lophotrochozoa</taxon>
        <taxon>Brachiopoda</taxon>
        <taxon>Linguliformea</taxon>
        <taxon>Lingulata</taxon>
        <taxon>Lingulida</taxon>
        <taxon>Linguloidea</taxon>
        <taxon>Lingulidae</taxon>
        <taxon>Lingula</taxon>
    </lineage>
</organism>
<comment type="cofactor">
    <cofactor evidence="2">
        <name>Mg(2+)</name>
        <dbReference type="ChEBI" id="CHEBI:18420"/>
    </cofactor>
</comment>
<feature type="compositionally biased region" description="Polar residues" evidence="22">
    <location>
        <begin position="804"/>
        <end position="818"/>
    </location>
</feature>
<evidence type="ECO:0000256" key="4">
    <source>
        <dbReference type="ARBA" id="ARBA00004123"/>
    </source>
</evidence>
<evidence type="ECO:0000313" key="25">
    <source>
        <dbReference type="Proteomes" id="UP000085678"/>
    </source>
</evidence>
<keyword evidence="8 20" id="KW-0547">Nucleotide-binding</keyword>
<feature type="compositionally biased region" description="Acidic residues" evidence="22">
    <location>
        <begin position="685"/>
        <end position="696"/>
    </location>
</feature>
<dbReference type="Pfam" id="PF16124">
    <property type="entry name" value="RecQ_Zn_bind"/>
    <property type="match status" value="1"/>
</dbReference>
<keyword evidence="14" id="KW-0238">DNA-binding</keyword>
<dbReference type="Pfam" id="PF09382">
    <property type="entry name" value="RQC"/>
    <property type="match status" value="1"/>
</dbReference>
<dbReference type="InterPro" id="IPR002464">
    <property type="entry name" value="DNA/RNA_helicase_DEAH_CS"/>
</dbReference>